<dbReference type="Proteomes" id="UP000515152">
    <property type="component" value="Chromosome 6"/>
</dbReference>
<sequence>MNENNYITVFLKLLRLLVVSNFPSFQFSLYPPFSIYILPVCSSDGYRYQPDTTVTVKIGDNVTLKCDADLTTDFRSISWFHLKPPKHLQYIVGTFKTSEYDGFGKHFQAIIREGIHYLQILNTKDSDSGIYYCGAISGLVVRIGNGTSLDFEDTESSSENGQKPSSCDIPPNKENWMNSVVVGLGVALGVCVAVMTLLIASHLKRSVCDHCKEMTPNQLHCNNPVLEAPQGSDAEMMNYSSLHFSTRRKKRGEKKKDLQPEAVYSDVKHLK</sequence>
<feature type="chain" id="PRO_5028334829" evidence="3">
    <location>
        <begin position="22"/>
        <end position="271"/>
    </location>
</feature>
<organism evidence="5 6">
    <name type="scientific">Clupea harengus</name>
    <name type="common">Atlantic herring</name>
    <dbReference type="NCBI Taxonomy" id="7950"/>
    <lineage>
        <taxon>Eukaryota</taxon>
        <taxon>Metazoa</taxon>
        <taxon>Chordata</taxon>
        <taxon>Craniata</taxon>
        <taxon>Vertebrata</taxon>
        <taxon>Euteleostomi</taxon>
        <taxon>Actinopterygii</taxon>
        <taxon>Neopterygii</taxon>
        <taxon>Teleostei</taxon>
        <taxon>Clupei</taxon>
        <taxon>Clupeiformes</taxon>
        <taxon>Clupeoidei</taxon>
        <taxon>Clupeidae</taxon>
        <taxon>Clupea</taxon>
    </lineage>
</organism>
<dbReference type="Gene3D" id="2.60.40.10">
    <property type="entry name" value="Immunoglobulins"/>
    <property type="match status" value="1"/>
</dbReference>
<keyword evidence="2" id="KW-0812">Transmembrane</keyword>
<dbReference type="InterPro" id="IPR007110">
    <property type="entry name" value="Ig-like_dom"/>
</dbReference>
<dbReference type="GO" id="GO:0050777">
    <property type="term" value="P:negative regulation of immune response"/>
    <property type="evidence" value="ECO:0007669"/>
    <property type="project" value="InterPro"/>
</dbReference>
<evidence type="ECO:0000313" key="6">
    <source>
        <dbReference type="RefSeq" id="XP_031424713.1"/>
    </source>
</evidence>
<dbReference type="InterPro" id="IPR003599">
    <property type="entry name" value="Ig_sub"/>
</dbReference>
<keyword evidence="5" id="KW-1185">Reference proteome</keyword>
<feature type="transmembrane region" description="Helical" evidence="2">
    <location>
        <begin position="176"/>
        <end position="200"/>
    </location>
</feature>
<feature type="region of interest" description="Disordered" evidence="1">
    <location>
        <begin position="245"/>
        <end position="271"/>
    </location>
</feature>
<dbReference type="PANTHER" id="PTHR15264">
    <property type="entry name" value="PROGRAMMED CELL DEATH PROTEIN 1"/>
    <property type="match status" value="1"/>
</dbReference>
<keyword evidence="2" id="KW-0472">Membrane</keyword>
<dbReference type="InterPro" id="IPR013106">
    <property type="entry name" value="Ig_V-set"/>
</dbReference>
<evidence type="ECO:0000313" key="5">
    <source>
        <dbReference type="Proteomes" id="UP000515152"/>
    </source>
</evidence>
<dbReference type="InterPro" id="IPR013783">
    <property type="entry name" value="Ig-like_fold"/>
</dbReference>
<accession>A0A6P8F867</accession>
<dbReference type="InterPro" id="IPR036179">
    <property type="entry name" value="Ig-like_dom_sf"/>
</dbReference>
<reference evidence="6" key="1">
    <citation type="submission" date="2025-08" db="UniProtKB">
        <authorList>
            <consortium name="RefSeq"/>
        </authorList>
    </citation>
    <scope>IDENTIFICATION</scope>
</reference>
<dbReference type="SUPFAM" id="SSF48726">
    <property type="entry name" value="Immunoglobulin"/>
    <property type="match status" value="1"/>
</dbReference>
<evidence type="ECO:0000256" key="1">
    <source>
        <dbReference type="SAM" id="MobiDB-lite"/>
    </source>
</evidence>
<dbReference type="GO" id="GO:0009897">
    <property type="term" value="C:external side of plasma membrane"/>
    <property type="evidence" value="ECO:0007669"/>
    <property type="project" value="TreeGrafter"/>
</dbReference>
<dbReference type="CDD" id="cd00099">
    <property type="entry name" value="IgV"/>
    <property type="match status" value="1"/>
</dbReference>
<dbReference type="SMART" id="SM00409">
    <property type="entry name" value="IG"/>
    <property type="match status" value="1"/>
</dbReference>
<gene>
    <name evidence="6" type="primary">LOC116220744</name>
</gene>
<dbReference type="InterPro" id="IPR042379">
    <property type="entry name" value="PDCD1"/>
</dbReference>
<dbReference type="RefSeq" id="XP_031424713.1">
    <property type="nucleotide sequence ID" value="XM_031568853.1"/>
</dbReference>
<name>A0A6P8F867_CLUHA</name>
<dbReference type="KEGG" id="char:116220744"/>
<feature type="domain" description="Ig-like" evidence="4">
    <location>
        <begin position="31"/>
        <end position="133"/>
    </location>
</feature>
<dbReference type="Pfam" id="PF07686">
    <property type="entry name" value="V-set"/>
    <property type="match status" value="1"/>
</dbReference>
<proteinExistence type="predicted"/>
<keyword evidence="3" id="KW-0732">Signal</keyword>
<dbReference type="GeneID" id="116220744"/>
<feature type="region of interest" description="Disordered" evidence="1">
    <location>
        <begin position="151"/>
        <end position="171"/>
    </location>
</feature>
<protein>
    <submittedName>
        <fullName evidence="6">Programmed cell death protein 1-like isoform X1</fullName>
    </submittedName>
</protein>
<evidence type="ECO:0000256" key="3">
    <source>
        <dbReference type="SAM" id="SignalP"/>
    </source>
</evidence>
<dbReference type="AlphaFoldDB" id="A0A6P8F867"/>
<dbReference type="PANTHER" id="PTHR15264:SF2">
    <property type="entry name" value="PROGRAMMED CELL DEATH PROTEIN 1"/>
    <property type="match status" value="1"/>
</dbReference>
<feature type="signal peptide" evidence="3">
    <location>
        <begin position="1"/>
        <end position="21"/>
    </location>
</feature>
<dbReference type="OrthoDB" id="6370831at2759"/>
<dbReference type="GO" id="GO:0070234">
    <property type="term" value="P:positive regulation of T cell apoptotic process"/>
    <property type="evidence" value="ECO:0007669"/>
    <property type="project" value="TreeGrafter"/>
</dbReference>
<dbReference type="PROSITE" id="PS50835">
    <property type="entry name" value="IG_LIKE"/>
    <property type="match status" value="1"/>
</dbReference>
<keyword evidence="2" id="KW-1133">Transmembrane helix</keyword>
<evidence type="ECO:0000259" key="4">
    <source>
        <dbReference type="PROSITE" id="PS50835"/>
    </source>
</evidence>
<evidence type="ECO:0000256" key="2">
    <source>
        <dbReference type="SAM" id="Phobius"/>
    </source>
</evidence>